<dbReference type="Proteomes" id="UP000635996">
    <property type="component" value="Unassembled WGS sequence"/>
</dbReference>
<evidence type="ECO:0000313" key="4">
    <source>
        <dbReference type="Proteomes" id="UP000635996"/>
    </source>
</evidence>
<dbReference type="Gene3D" id="3.90.210.10">
    <property type="entry name" value="Heat-Labile Enterotoxin, subunit A"/>
    <property type="match status" value="1"/>
</dbReference>
<gene>
    <name evidence="3" type="ORF">HCJ95_15115</name>
</gene>
<dbReference type="InterPro" id="IPR054695">
    <property type="entry name" value="Pierisin-like_dom"/>
</dbReference>
<feature type="region of interest" description="Disordered" evidence="1">
    <location>
        <begin position="64"/>
        <end position="93"/>
    </location>
</feature>
<organism evidence="3 4">
    <name type="scientific">Streptomyces thermoviolaceus subsp. thermoviolaceus</name>
    <dbReference type="NCBI Taxonomy" id="66860"/>
    <lineage>
        <taxon>Bacteria</taxon>
        <taxon>Bacillati</taxon>
        <taxon>Actinomycetota</taxon>
        <taxon>Actinomycetes</taxon>
        <taxon>Kitasatosporales</taxon>
        <taxon>Streptomycetaceae</taxon>
        <taxon>Streptomyces</taxon>
    </lineage>
</organism>
<protein>
    <recommendedName>
        <fullName evidence="2">Pierisin-like domain-containing protein</fullName>
    </recommendedName>
</protein>
<sequence>MQMLRRAGHPGAEQHQHSAHCGHQDTGLRAVQRAPADFDAMDAQDEYSDAEYVGLDYESDAYEEDQASFDSKANRYRRETSETPQPAVGFGQSRLGALPGLVKPMRQDAKGRALPPVKYRTDNEPLYRYDTRGPDVIFAEGFAPRSDKLPRSLRLYQKILHSGENGTAFVSTSRSPGDYIPEWAKQSNGDAFRYVINAPGGIDLVATLGTTSFVEQQEVIFWKGIRPEYIDRVEVLDSSKNVKQVLRRTDWQNPDRMDLD</sequence>
<accession>A0ABX0YU09</accession>
<feature type="domain" description="Pierisin-like" evidence="2">
    <location>
        <begin position="126"/>
        <end position="246"/>
    </location>
</feature>
<proteinExistence type="predicted"/>
<comment type="caution">
    <text evidence="3">The sequence shown here is derived from an EMBL/GenBank/DDBJ whole genome shotgun (WGS) entry which is preliminary data.</text>
</comment>
<evidence type="ECO:0000256" key="1">
    <source>
        <dbReference type="SAM" id="MobiDB-lite"/>
    </source>
</evidence>
<feature type="region of interest" description="Disordered" evidence="1">
    <location>
        <begin position="1"/>
        <end position="32"/>
    </location>
</feature>
<feature type="compositionally biased region" description="Basic and acidic residues" evidence="1">
    <location>
        <begin position="72"/>
        <end position="81"/>
    </location>
</feature>
<dbReference type="SUPFAM" id="SSF56399">
    <property type="entry name" value="ADP-ribosylation"/>
    <property type="match status" value="1"/>
</dbReference>
<dbReference type="Pfam" id="PF22596">
    <property type="entry name" value="Scabin-like"/>
    <property type="match status" value="1"/>
</dbReference>
<evidence type="ECO:0000313" key="3">
    <source>
        <dbReference type="EMBL" id="NJP15588.1"/>
    </source>
</evidence>
<name>A0ABX0YU09_STRTL</name>
<evidence type="ECO:0000259" key="2">
    <source>
        <dbReference type="Pfam" id="PF22596"/>
    </source>
</evidence>
<keyword evidence="4" id="KW-1185">Reference proteome</keyword>
<reference evidence="3 4" key="1">
    <citation type="submission" date="2020-03" db="EMBL/GenBank/DDBJ databases">
        <title>WGS of actinomycetes isolated from Thailand.</title>
        <authorList>
            <person name="Thawai C."/>
        </authorList>
    </citation>
    <scope>NUCLEOTIDE SEQUENCE [LARGE SCALE GENOMIC DNA]</scope>
    <source>
        <strain evidence="3 4">NBRC 13905</strain>
    </source>
</reference>
<dbReference type="EMBL" id="JAATEL010000014">
    <property type="protein sequence ID" value="NJP15588.1"/>
    <property type="molecule type" value="Genomic_DNA"/>
</dbReference>